<feature type="transmembrane region" description="Helical" evidence="1">
    <location>
        <begin position="143"/>
        <end position="162"/>
    </location>
</feature>
<feature type="transmembrane region" description="Helical" evidence="1">
    <location>
        <begin position="117"/>
        <end position="137"/>
    </location>
</feature>
<keyword evidence="1" id="KW-0472">Membrane</keyword>
<keyword evidence="1" id="KW-0812">Transmembrane</keyword>
<sequence length="172" mass="19177">MQWNEIIFDKMETPENKQVNLKYSKDFMILALLVGLVMLTAHVYDMAPALIPTHFGLNLSSPMGYGPKSSLLVVAVIGICFGLAGVAAGHSKNLPIRINGLSMHKMNEVQKEALRQLVYRFTVCIILLCACVVMLLVPVVLPRVAVTVLFILLFAWLLYSAVNASFKIRRMR</sequence>
<feature type="transmembrane region" description="Helical" evidence="1">
    <location>
        <begin position="27"/>
        <end position="51"/>
    </location>
</feature>
<keyword evidence="1" id="KW-1133">Transmembrane helix</keyword>
<gene>
    <name evidence="2" type="ORF">HMPREF0971_03142</name>
</gene>
<feature type="transmembrane region" description="Helical" evidence="1">
    <location>
        <begin position="71"/>
        <end position="96"/>
    </location>
</feature>
<dbReference type="EMBL" id="ACUZ02000058">
    <property type="protein sequence ID" value="EFB30564.1"/>
    <property type="molecule type" value="Genomic_DNA"/>
</dbReference>
<dbReference type="AlphaFoldDB" id="D1QVV1"/>
<protein>
    <recommendedName>
        <fullName evidence="4">DUF1648 domain-containing protein</fullName>
    </recommendedName>
</protein>
<evidence type="ECO:0000313" key="2">
    <source>
        <dbReference type="EMBL" id="EFB30564.1"/>
    </source>
</evidence>
<evidence type="ECO:0008006" key="4">
    <source>
        <dbReference type="Google" id="ProtNLM"/>
    </source>
</evidence>
<comment type="caution">
    <text evidence="2">The sequence shown here is derived from an EMBL/GenBank/DDBJ whole genome shotgun (WGS) entry which is preliminary data.</text>
</comment>
<accession>D1QVV1</accession>
<dbReference type="HOGENOM" id="CLU_1633889_0_0_10"/>
<name>D1QVV1_9BACT</name>
<evidence type="ECO:0000256" key="1">
    <source>
        <dbReference type="SAM" id="Phobius"/>
    </source>
</evidence>
<reference evidence="2 3" key="1">
    <citation type="submission" date="2009-11" db="EMBL/GenBank/DDBJ databases">
        <authorList>
            <person name="Weinstock G."/>
            <person name="Sodergren E."/>
            <person name="Clifton S."/>
            <person name="Fulton L."/>
            <person name="Fulton B."/>
            <person name="Courtney L."/>
            <person name="Fronick C."/>
            <person name="Harrison M."/>
            <person name="Strong C."/>
            <person name="Farmer C."/>
            <person name="Delahaunty K."/>
            <person name="Markovic C."/>
            <person name="Hall O."/>
            <person name="Minx P."/>
            <person name="Tomlinson C."/>
            <person name="Mitreva M."/>
            <person name="Nelson J."/>
            <person name="Hou S."/>
            <person name="Wollam A."/>
            <person name="Pepin K.H."/>
            <person name="Johnson M."/>
            <person name="Bhonagiri V."/>
            <person name="Nash W.E."/>
            <person name="Warren W."/>
            <person name="Chinwalla A."/>
            <person name="Mardis E.R."/>
            <person name="Wilson R.K."/>
        </authorList>
    </citation>
    <scope>NUCLEOTIDE SEQUENCE [LARGE SCALE GENOMIC DNA]</scope>
    <source>
        <strain evidence="2 3">F0302</strain>
    </source>
</reference>
<dbReference type="Proteomes" id="UP000004079">
    <property type="component" value="Unassembled WGS sequence"/>
</dbReference>
<proteinExistence type="predicted"/>
<evidence type="ECO:0000313" key="3">
    <source>
        <dbReference type="Proteomes" id="UP000004079"/>
    </source>
</evidence>
<organism evidence="2 3">
    <name type="scientific">Segatella oris F0302</name>
    <dbReference type="NCBI Taxonomy" id="649760"/>
    <lineage>
        <taxon>Bacteria</taxon>
        <taxon>Pseudomonadati</taxon>
        <taxon>Bacteroidota</taxon>
        <taxon>Bacteroidia</taxon>
        <taxon>Bacteroidales</taxon>
        <taxon>Prevotellaceae</taxon>
        <taxon>Segatella</taxon>
    </lineage>
</organism>